<gene>
    <name evidence="1" type="ORF">L0P79_08445</name>
</gene>
<protein>
    <submittedName>
        <fullName evidence="1">Uncharacterized protein</fullName>
    </submittedName>
</protein>
<evidence type="ECO:0000313" key="1">
    <source>
        <dbReference type="EMBL" id="MCG4527108.1"/>
    </source>
</evidence>
<dbReference type="RefSeq" id="WP_238073908.1">
    <property type="nucleotide sequence ID" value="NZ_JAKNJB010000011.1"/>
</dbReference>
<name>A0ABS9M8K9_9FIRM</name>
<dbReference type="Proteomes" id="UP001200313">
    <property type="component" value="Unassembled WGS sequence"/>
</dbReference>
<dbReference type="EMBL" id="JAKNJB010000011">
    <property type="protein sequence ID" value="MCG4527108.1"/>
    <property type="molecule type" value="Genomic_DNA"/>
</dbReference>
<comment type="caution">
    <text evidence="1">The sequence shown here is derived from an EMBL/GenBank/DDBJ whole genome shotgun (WGS) entry which is preliminary data.</text>
</comment>
<reference evidence="1 2" key="1">
    <citation type="submission" date="2022-01" db="EMBL/GenBank/DDBJ databases">
        <title>Collection of gut derived symbiotic bacterial strains cultured from healthy donors.</title>
        <authorList>
            <person name="Lin H."/>
            <person name="Kohout C."/>
            <person name="Waligurski E."/>
            <person name="Pamer E.G."/>
        </authorList>
    </citation>
    <scope>NUCLEOTIDE SEQUENCE [LARGE SCALE GENOMIC DNA]</scope>
    <source>
        <strain evidence="1 2">DFI.3.7</strain>
    </source>
</reference>
<organism evidence="1 2">
    <name type="scientific">Intestinimonas massiliensis</name>
    <name type="common">ex Afouda et al. 2020</name>
    <dbReference type="NCBI Taxonomy" id="1673721"/>
    <lineage>
        <taxon>Bacteria</taxon>
        <taxon>Bacillati</taxon>
        <taxon>Bacillota</taxon>
        <taxon>Clostridia</taxon>
        <taxon>Eubacteriales</taxon>
        <taxon>Intestinimonas</taxon>
    </lineage>
</organism>
<proteinExistence type="predicted"/>
<keyword evidence="2" id="KW-1185">Reference proteome</keyword>
<evidence type="ECO:0000313" key="2">
    <source>
        <dbReference type="Proteomes" id="UP001200313"/>
    </source>
</evidence>
<sequence>MNLKEAFRFQNKLQSMMADAQSILGNNGNITKVQNTYLRHKVMAEVEDEVTMEAPSTEYSENITEMAEFLLFLLDEREKLSAAIHKAKVSLPLGAGLDGEVSLNGKRQEIATLLRHMAGLRNGEVLISNGGVGYRFNNEGNQVSYRCDVKRVTTINFDRNKIRKMCADLSKKSDETSATLDAALVNTPVEYEAPFDVNETFAEAFEAHMSALS</sequence>
<accession>A0ABS9M8K9</accession>